<dbReference type="EC" id="2.4.1.82" evidence="2"/>
<evidence type="ECO:0000256" key="2">
    <source>
        <dbReference type="ARBA" id="ARBA00012708"/>
    </source>
</evidence>
<dbReference type="SUPFAM" id="SSF51445">
    <property type="entry name" value="(Trans)glycosidases"/>
    <property type="match status" value="1"/>
</dbReference>
<dbReference type="GO" id="GO:0047274">
    <property type="term" value="F:galactinol-sucrose galactosyltransferase activity"/>
    <property type="evidence" value="ECO:0007669"/>
    <property type="project" value="UniProtKB-EC"/>
</dbReference>
<dbReference type="PANTHER" id="PTHR31268">
    <property type="match status" value="1"/>
</dbReference>
<accession>A0AAP0JAS8</accession>
<dbReference type="InterPro" id="IPR016142">
    <property type="entry name" value="Citrate_synth-like_lrg_a-sub"/>
</dbReference>
<comment type="catalytic activity">
    <reaction evidence="4">
        <text>alpha-D-galactosyl-(1-&gt;3)-1D-myo-inositol + sucrose = raffinose + myo-inositol</text>
        <dbReference type="Rhea" id="RHEA:20161"/>
        <dbReference type="ChEBI" id="CHEBI:16634"/>
        <dbReference type="ChEBI" id="CHEBI:17268"/>
        <dbReference type="ChEBI" id="CHEBI:17505"/>
        <dbReference type="ChEBI" id="CHEBI:17992"/>
        <dbReference type="EC" id="2.4.1.82"/>
    </reaction>
</comment>
<keyword evidence="6" id="KW-1185">Reference proteome</keyword>
<evidence type="ECO:0000256" key="1">
    <source>
        <dbReference type="ARBA" id="ARBA00007240"/>
    </source>
</evidence>
<dbReference type="InterPro" id="IPR013785">
    <property type="entry name" value="Aldolase_TIM"/>
</dbReference>
<protein>
    <recommendedName>
        <fullName evidence="2">galactinol--sucrose galactosyltransferase</fullName>
        <ecNumber evidence="2">2.4.1.82</ecNumber>
    </recommendedName>
</protein>
<gene>
    <name evidence="5" type="ORF">Sjap_011121</name>
</gene>
<dbReference type="InterPro" id="IPR036969">
    <property type="entry name" value="Citrate_synthase_sf"/>
</dbReference>
<dbReference type="EMBL" id="JBBNAE010000004">
    <property type="protein sequence ID" value="KAK9130634.1"/>
    <property type="molecule type" value="Genomic_DNA"/>
</dbReference>
<dbReference type="AlphaFoldDB" id="A0AAP0JAS8"/>
<dbReference type="Gene3D" id="1.10.580.10">
    <property type="entry name" value="Citrate Synthase, domain 1"/>
    <property type="match status" value="1"/>
</dbReference>
<name>A0AAP0JAS8_9MAGN</name>
<dbReference type="SUPFAM" id="SSF48256">
    <property type="entry name" value="Citrate synthase"/>
    <property type="match status" value="1"/>
</dbReference>
<dbReference type="Proteomes" id="UP001417504">
    <property type="component" value="Unassembled WGS sequence"/>
</dbReference>
<evidence type="ECO:0000313" key="5">
    <source>
        <dbReference type="EMBL" id="KAK9130634.1"/>
    </source>
</evidence>
<reference evidence="5 6" key="1">
    <citation type="submission" date="2024-01" db="EMBL/GenBank/DDBJ databases">
        <title>Genome assemblies of Stephania.</title>
        <authorList>
            <person name="Yang L."/>
        </authorList>
    </citation>
    <scope>NUCLEOTIDE SEQUENCE [LARGE SCALE GENOMIC DNA]</scope>
    <source>
        <strain evidence="5">QJT</strain>
        <tissue evidence="5">Leaf</tissue>
    </source>
</reference>
<dbReference type="InterPro" id="IPR008811">
    <property type="entry name" value="Glycosyl_hydrolases_36"/>
</dbReference>
<dbReference type="InterPro" id="IPR017853">
    <property type="entry name" value="GH"/>
</dbReference>
<keyword evidence="3" id="KW-0119">Carbohydrate metabolism</keyword>
<comment type="similarity">
    <text evidence="1">Belongs to the glycosyl hydrolases 36 family.</text>
</comment>
<evidence type="ECO:0000313" key="6">
    <source>
        <dbReference type="Proteomes" id="UP001417504"/>
    </source>
</evidence>
<organism evidence="5 6">
    <name type="scientific">Stephania japonica</name>
    <dbReference type="NCBI Taxonomy" id="461633"/>
    <lineage>
        <taxon>Eukaryota</taxon>
        <taxon>Viridiplantae</taxon>
        <taxon>Streptophyta</taxon>
        <taxon>Embryophyta</taxon>
        <taxon>Tracheophyta</taxon>
        <taxon>Spermatophyta</taxon>
        <taxon>Magnoliopsida</taxon>
        <taxon>Ranunculales</taxon>
        <taxon>Menispermaceae</taxon>
        <taxon>Menispermoideae</taxon>
        <taxon>Cissampelideae</taxon>
        <taxon>Stephania</taxon>
    </lineage>
</organism>
<sequence length="664" mass="73028">MPSTEAIIKIADNKLNVNDQTILSDIPNNISSTSFTSSGCSVDGLFIGASCREENSAHIVSLGTLRDVTFLACFQFRLWWMSYKTGNNGRDVPLETQFLLIKSSTDQSQDSPSTIYAVFLPLIEGPFRASLQGSSPQEADHLQLCFESGDQNTKASTFTHSLFISAGTDPFAAISAAISAVKGHLQTFRQRHEKRLPGIVDLFGWCTWDAFYEKVTPRGIEEGLKTLSSGGLPPKFLIIDDGWQSFELDEHLEDQIDDRQNWQMVKRLTSIKENNKFNLTAGVEGTEGIIRKAKDKYGVKYVYMWHAITGYWGGVRPGGGATMDAYVAEIKIPRIPRGIMENEPCWESDTRMKHGIGVVNPSEGIIGRFYNDMHEYLAGAGVDGVKVDSQSVMQTLGEGVGGRVVVTRAYHEALDRSVARNFPDNGIIACMSHNTDSFYWQGKPNEVGSTSIEVKDCLFSDPSRDGATLLKIWNMNKYTGVIGVYNCQGAAWSEIEKKTVFHHAPTEPLTTTVKGSDVHLIAEASTDQWNGDCALYSHRGSELTILASNATVSVSLNILEFEIFTVSPIKEMVPGVKFAPLGLIEMYNGGGAIKALIYQKGEGKVAMEVKGCGRFGAYSSARPNECRVGSASVVYEFDSSKGLLILSLDKMAEEGQYHYVEIQF</sequence>
<dbReference type="PANTHER" id="PTHR31268:SF5">
    <property type="entry name" value="GALACTINOL--SUCROSE GALACTOSYLTRANSFERASE 6-RELATED"/>
    <property type="match status" value="1"/>
</dbReference>
<dbReference type="Gene3D" id="3.20.20.70">
    <property type="entry name" value="Aldolase class I"/>
    <property type="match status" value="1"/>
</dbReference>
<proteinExistence type="inferred from homology"/>
<dbReference type="GO" id="GO:0046912">
    <property type="term" value="F:acyltransferase activity, acyl groups converted into alkyl on transfer"/>
    <property type="evidence" value="ECO:0007669"/>
    <property type="project" value="InterPro"/>
</dbReference>
<comment type="caution">
    <text evidence="5">The sequence shown here is derived from an EMBL/GenBank/DDBJ whole genome shotgun (WGS) entry which is preliminary data.</text>
</comment>
<evidence type="ECO:0000256" key="3">
    <source>
        <dbReference type="ARBA" id="ARBA00023277"/>
    </source>
</evidence>
<evidence type="ECO:0000256" key="4">
    <source>
        <dbReference type="ARBA" id="ARBA00049426"/>
    </source>
</evidence>
<dbReference type="Pfam" id="PF05691">
    <property type="entry name" value="Raffinose_syn"/>
    <property type="match status" value="2"/>
</dbReference>